<dbReference type="InterPro" id="IPR000390">
    <property type="entry name" value="Small_drug/metabolite_transptr"/>
</dbReference>
<dbReference type="STRING" id="630626.EBL_c14200"/>
<evidence type="ECO:0000256" key="2">
    <source>
        <dbReference type="ARBA" id="ARBA00022448"/>
    </source>
</evidence>
<dbReference type="OrthoDB" id="5592809at2"/>
<protein>
    <recommendedName>
        <fullName evidence="12">Probable 4-amino-4-deoxy-L-arabinose-phosphoundecaprenol flippase subunit ArnF</fullName>
        <shortName evidence="12">L-Ara4N-phosphoundecaprenol flippase subunit ArnF</shortName>
    </recommendedName>
    <alternativeName>
        <fullName evidence="12">Undecaprenyl phosphate-aminoarabinose flippase subunit ArnF</fullName>
    </alternativeName>
</protein>
<comment type="subunit">
    <text evidence="12">Heterodimer of ArnE and ArnF.</text>
</comment>
<name>I2B7L8_SHIBC</name>
<dbReference type="AlphaFoldDB" id="I2B7L8"/>
<gene>
    <name evidence="12" type="primary">arnF</name>
    <name evidence="13" type="ordered locus">EBL_c14200</name>
</gene>
<keyword evidence="10 12" id="KW-0443">Lipid metabolism</keyword>
<dbReference type="GO" id="GO:0005886">
    <property type="term" value="C:plasma membrane"/>
    <property type="evidence" value="ECO:0007669"/>
    <property type="project" value="UniProtKB-SubCell"/>
</dbReference>
<proteinExistence type="inferred from homology"/>
<evidence type="ECO:0000256" key="4">
    <source>
        <dbReference type="ARBA" id="ARBA00022516"/>
    </source>
</evidence>
<dbReference type="Gene3D" id="1.10.3730.20">
    <property type="match status" value="1"/>
</dbReference>
<comment type="caution">
    <text evidence="12">Lacks conserved residue(s) required for the propagation of feature annotation.</text>
</comment>
<feature type="transmembrane region" description="Helical" evidence="12">
    <location>
        <begin position="99"/>
        <end position="116"/>
    </location>
</feature>
<dbReference type="Proteomes" id="UP000001955">
    <property type="component" value="Chromosome"/>
</dbReference>
<comment type="pathway">
    <text evidence="12">Bacterial outer membrane biogenesis; lipopolysaccharide biosynthesis.</text>
</comment>
<dbReference type="EMBL" id="CP001560">
    <property type="protein sequence ID" value="AFJ46522.1"/>
    <property type="molecule type" value="Genomic_DNA"/>
</dbReference>
<dbReference type="KEGG" id="ebt:EBL_c14200"/>
<organism evidence="13 14">
    <name type="scientific">Shimwellia blattae (strain ATCC 29907 / DSM 4481 / JCM 1650 / NBRC 105725 / CDC 9005-74)</name>
    <name type="common">Escherichia blattae</name>
    <dbReference type="NCBI Taxonomy" id="630626"/>
    <lineage>
        <taxon>Bacteria</taxon>
        <taxon>Pseudomonadati</taxon>
        <taxon>Pseudomonadota</taxon>
        <taxon>Gammaproteobacteria</taxon>
        <taxon>Enterobacterales</taxon>
        <taxon>Enterobacteriaceae</taxon>
        <taxon>Shimwellia</taxon>
    </lineage>
</organism>
<feature type="transmembrane region" description="Helical" evidence="12">
    <location>
        <begin position="74"/>
        <end position="93"/>
    </location>
</feature>
<dbReference type="GO" id="GO:0009245">
    <property type="term" value="P:lipid A biosynthetic process"/>
    <property type="evidence" value="ECO:0007669"/>
    <property type="project" value="UniProtKB-UniRule"/>
</dbReference>
<dbReference type="InterPro" id="IPR022832">
    <property type="entry name" value="Flippase_ArnF"/>
</dbReference>
<comment type="similarity">
    <text evidence="12">Belongs to the ArnF family.</text>
</comment>
<evidence type="ECO:0000256" key="10">
    <source>
        <dbReference type="ARBA" id="ARBA00023098"/>
    </source>
</evidence>
<keyword evidence="7 12" id="KW-0812">Transmembrane</keyword>
<dbReference type="PANTHER" id="PTHR30561:SF9">
    <property type="entry name" value="4-AMINO-4-DEOXY-L-ARABINOSE-PHOSPHOUNDECAPRENOL FLIPPASE SUBUNIT ARNF-RELATED"/>
    <property type="match status" value="1"/>
</dbReference>
<evidence type="ECO:0000256" key="11">
    <source>
        <dbReference type="ARBA" id="ARBA00023136"/>
    </source>
</evidence>
<sequence>MGVFWALCSVLLVSIAQLLMRYAMQQLPPGSLAALFSGPGPVMILACGVGGYLASMGCWFMALRRIPLSRAYSLLSLSYVLVWGAALLLPGFGEHFSRAGAAGVVLIVAGVMVIFSPQSGRR</sequence>
<dbReference type="HOGENOM" id="CLU_131462_1_0_6"/>
<evidence type="ECO:0000313" key="13">
    <source>
        <dbReference type="EMBL" id="AFJ46522.1"/>
    </source>
</evidence>
<evidence type="ECO:0000313" key="14">
    <source>
        <dbReference type="Proteomes" id="UP000001955"/>
    </source>
</evidence>
<dbReference type="PATRIC" id="fig|630626.3.peg.1372"/>
<keyword evidence="5 12" id="KW-0997">Cell inner membrane</keyword>
<dbReference type="InterPro" id="IPR037185">
    <property type="entry name" value="EmrE-like"/>
</dbReference>
<evidence type="ECO:0000256" key="1">
    <source>
        <dbReference type="ARBA" id="ARBA00004651"/>
    </source>
</evidence>
<evidence type="ECO:0000256" key="8">
    <source>
        <dbReference type="ARBA" id="ARBA00022985"/>
    </source>
</evidence>
<evidence type="ECO:0000256" key="7">
    <source>
        <dbReference type="ARBA" id="ARBA00022692"/>
    </source>
</evidence>
<keyword evidence="8 12" id="KW-0448">Lipopolysaccharide biosynthesis</keyword>
<dbReference type="HAMAP" id="MF_00538">
    <property type="entry name" value="Flippase_ArnF"/>
    <property type="match status" value="1"/>
</dbReference>
<keyword evidence="11 12" id="KW-0472">Membrane</keyword>
<keyword evidence="2 12" id="KW-0813">Transport</keyword>
<dbReference type="GO" id="GO:1901505">
    <property type="term" value="F:carbohydrate derivative transmembrane transporter activity"/>
    <property type="evidence" value="ECO:0007669"/>
    <property type="project" value="InterPro"/>
</dbReference>
<dbReference type="PANTHER" id="PTHR30561">
    <property type="entry name" value="SMR FAMILY PROTON-DEPENDENT DRUG EFFLUX TRANSPORTER SUGE"/>
    <property type="match status" value="1"/>
</dbReference>
<dbReference type="UniPathway" id="UPA00030"/>
<accession>I2B7L8</accession>
<keyword evidence="9 12" id="KW-1133">Transmembrane helix</keyword>
<evidence type="ECO:0000256" key="12">
    <source>
        <dbReference type="HAMAP-Rule" id="MF_00538"/>
    </source>
</evidence>
<dbReference type="SUPFAM" id="SSF103481">
    <property type="entry name" value="Multidrug resistance efflux transporter EmrE"/>
    <property type="match status" value="1"/>
</dbReference>
<keyword evidence="3 12" id="KW-1003">Cell membrane</keyword>
<accession>K6UQ58</accession>
<keyword evidence="4 12" id="KW-0444">Lipid biosynthesis</keyword>
<reference evidence="13 14" key="1">
    <citation type="journal article" date="2012" name="J. Bacteriol.">
        <title>Complete genome sequence of the B12-producing Shimwellia blattae strain DSM 4481, isolated from a cockroach.</title>
        <authorList>
            <person name="Brzuszkiewicz E."/>
            <person name="Waschkowitz T."/>
            <person name="Wiezer A."/>
            <person name="Daniel R."/>
        </authorList>
    </citation>
    <scope>NUCLEOTIDE SEQUENCE [LARGE SCALE GENOMIC DNA]</scope>
    <source>
        <strain evidence="14">ATCC 29907 / DSM 4481 / JCM 1650 / NBRC 105725 / CDC 9005-74</strain>
    </source>
</reference>
<evidence type="ECO:0000256" key="5">
    <source>
        <dbReference type="ARBA" id="ARBA00022519"/>
    </source>
</evidence>
<dbReference type="GO" id="GO:0009103">
    <property type="term" value="P:lipopolysaccharide biosynthetic process"/>
    <property type="evidence" value="ECO:0007669"/>
    <property type="project" value="UniProtKB-UniRule"/>
</dbReference>
<comment type="function">
    <text evidence="12">Translocates 4-amino-4-deoxy-L-arabinose-phosphoundecaprenol (alpha-L-Ara4N-phosphoundecaprenol) from the cytoplasmic to the periplasmic side of the inner membrane.</text>
</comment>
<keyword evidence="6 12" id="KW-0441">Lipid A biosynthesis</keyword>
<comment type="subcellular location">
    <subcellularLocation>
        <location evidence="12">Cell inner membrane</location>
        <topology evidence="12">Multi-pass membrane protein</topology>
    </subcellularLocation>
    <subcellularLocation>
        <location evidence="1">Cell membrane</location>
        <topology evidence="1">Multi-pass membrane protein</topology>
    </subcellularLocation>
</comment>
<evidence type="ECO:0000256" key="6">
    <source>
        <dbReference type="ARBA" id="ARBA00022556"/>
    </source>
</evidence>
<dbReference type="NCBIfam" id="NF002816">
    <property type="entry name" value="PRK02971.1-2"/>
    <property type="match status" value="1"/>
</dbReference>
<keyword evidence="14" id="KW-1185">Reference proteome</keyword>
<dbReference type="RefSeq" id="WP_002439929.1">
    <property type="nucleotide sequence ID" value="NC_017910.1"/>
</dbReference>
<evidence type="ECO:0000256" key="3">
    <source>
        <dbReference type="ARBA" id="ARBA00022475"/>
    </source>
</evidence>
<dbReference type="eggNOG" id="COG2076">
    <property type="taxonomic scope" value="Bacteria"/>
</dbReference>
<evidence type="ECO:0000256" key="9">
    <source>
        <dbReference type="ARBA" id="ARBA00022989"/>
    </source>
</evidence>
<feature type="transmembrane region" description="Helical" evidence="12">
    <location>
        <begin position="43"/>
        <end position="62"/>
    </location>
</feature>